<organism evidence="2 3">
    <name type="scientific">Nocardia carnea</name>
    <dbReference type="NCBI Taxonomy" id="37328"/>
    <lineage>
        <taxon>Bacteria</taxon>
        <taxon>Bacillati</taxon>
        <taxon>Actinomycetota</taxon>
        <taxon>Actinomycetes</taxon>
        <taxon>Mycobacteriales</taxon>
        <taxon>Nocardiaceae</taxon>
        <taxon>Nocardia</taxon>
    </lineage>
</organism>
<evidence type="ECO:0000313" key="2">
    <source>
        <dbReference type="EMBL" id="MFI1461921.1"/>
    </source>
</evidence>
<feature type="signal peptide" evidence="1">
    <location>
        <begin position="1"/>
        <end position="25"/>
    </location>
</feature>
<reference evidence="2 3" key="1">
    <citation type="submission" date="2024-10" db="EMBL/GenBank/DDBJ databases">
        <title>The Natural Products Discovery Center: Release of the First 8490 Sequenced Strains for Exploring Actinobacteria Biosynthetic Diversity.</title>
        <authorList>
            <person name="Kalkreuter E."/>
            <person name="Kautsar S.A."/>
            <person name="Yang D."/>
            <person name="Bader C.D."/>
            <person name="Teijaro C.N."/>
            <person name="Fluegel L."/>
            <person name="Davis C.M."/>
            <person name="Simpson J.R."/>
            <person name="Lauterbach L."/>
            <person name="Steele A.D."/>
            <person name="Gui C."/>
            <person name="Meng S."/>
            <person name="Li G."/>
            <person name="Viehrig K."/>
            <person name="Ye F."/>
            <person name="Su P."/>
            <person name="Kiefer A.F."/>
            <person name="Nichols A."/>
            <person name="Cepeda A.J."/>
            <person name="Yan W."/>
            <person name="Fan B."/>
            <person name="Jiang Y."/>
            <person name="Adhikari A."/>
            <person name="Zheng C.-J."/>
            <person name="Schuster L."/>
            <person name="Cowan T.M."/>
            <person name="Smanski M.J."/>
            <person name="Chevrette M.G."/>
            <person name="De Carvalho L.P.S."/>
            <person name="Shen B."/>
        </authorList>
    </citation>
    <scope>NUCLEOTIDE SEQUENCE [LARGE SCALE GENOMIC DNA]</scope>
    <source>
        <strain evidence="2 3">NPDC020568</strain>
    </source>
</reference>
<comment type="caution">
    <text evidence="2">The sequence shown here is derived from an EMBL/GenBank/DDBJ whole genome shotgun (WGS) entry which is preliminary data.</text>
</comment>
<sequence length="118" mass="12960">MRLPICRRTIATPVVLAVLAAPAVAAVPAAAQPSYYAPEITPCDHLFRSPLDAPRRGTAVFWSPFGATGIVCYDNGTGMADYYQRDPWGAWHDMNELTPGHFFYSVFTTGIPDAAQWR</sequence>
<dbReference type="RefSeq" id="WP_174375620.1">
    <property type="nucleotide sequence ID" value="NZ_JBIRUQ010000003.1"/>
</dbReference>
<accession>A0ABW7TLP4</accession>
<keyword evidence="1" id="KW-0732">Signal</keyword>
<proteinExistence type="predicted"/>
<feature type="chain" id="PRO_5047188734" description="Secreted protein" evidence="1">
    <location>
        <begin position="26"/>
        <end position="118"/>
    </location>
</feature>
<evidence type="ECO:0008006" key="4">
    <source>
        <dbReference type="Google" id="ProtNLM"/>
    </source>
</evidence>
<name>A0ABW7TLP4_9NOCA</name>
<evidence type="ECO:0000313" key="3">
    <source>
        <dbReference type="Proteomes" id="UP001611263"/>
    </source>
</evidence>
<dbReference type="GeneID" id="93507245"/>
<gene>
    <name evidence="2" type="ORF">ACH4WX_14520</name>
</gene>
<protein>
    <recommendedName>
        <fullName evidence="4">Secreted protein</fullName>
    </recommendedName>
</protein>
<dbReference type="EMBL" id="JBIRUQ010000003">
    <property type="protein sequence ID" value="MFI1461921.1"/>
    <property type="molecule type" value="Genomic_DNA"/>
</dbReference>
<evidence type="ECO:0000256" key="1">
    <source>
        <dbReference type="SAM" id="SignalP"/>
    </source>
</evidence>
<dbReference type="Proteomes" id="UP001611263">
    <property type="component" value="Unassembled WGS sequence"/>
</dbReference>
<keyword evidence="3" id="KW-1185">Reference proteome</keyword>